<dbReference type="Gene3D" id="1.20.1280.50">
    <property type="match status" value="1"/>
</dbReference>
<dbReference type="KEGG" id="qsa:O6P43_009060"/>
<dbReference type="InterPro" id="IPR019775">
    <property type="entry name" value="WD40_repeat_CS"/>
</dbReference>
<dbReference type="InterPro" id="IPR020472">
    <property type="entry name" value="WD40_PAC1"/>
</dbReference>
<dbReference type="SUPFAM" id="SSF50978">
    <property type="entry name" value="WD40 repeat-like"/>
    <property type="match status" value="1"/>
</dbReference>
<gene>
    <name evidence="4" type="ORF">O6P43_009060</name>
</gene>
<evidence type="ECO:0000256" key="1">
    <source>
        <dbReference type="ARBA" id="ARBA00022574"/>
    </source>
</evidence>
<dbReference type="AlphaFoldDB" id="A0AAD7VBN8"/>
<keyword evidence="2" id="KW-0677">Repeat</keyword>
<dbReference type="Gene3D" id="2.130.10.10">
    <property type="entry name" value="YVTN repeat-like/Quinoprotein amine dehydrogenase"/>
    <property type="match status" value="2"/>
</dbReference>
<evidence type="ECO:0000256" key="3">
    <source>
        <dbReference type="PROSITE-ProRule" id="PRU00221"/>
    </source>
</evidence>
<protein>
    <submittedName>
        <fullName evidence="4">F-box/WD repeat-containing protein</fullName>
    </submittedName>
</protein>
<dbReference type="SUPFAM" id="SSF81383">
    <property type="entry name" value="F-box domain"/>
    <property type="match status" value="1"/>
</dbReference>
<sequence length="507" mass="55922">MADPLLSPSSSSLSTNQNLKAETVTTITDLNVDSLAHCASYLNLQDVSNMAMTCKYFTKVAYSDAIWKRFFREHWPQQMFSSSSHTGGVRNTYLARRTALQQFKFVDPLVADIYTNGKPFNHIILDKNNIIFSHGSLIQMVKLDSWLSGKDSLLTLTDHNARITSMRLFSLDEILFRGQREDNVLVTSSCDHSIRLWRKGSCQRCFRGHNGPVLTLSDKLLGDGSSKVLASGGEDGTVRLWSFGSSGKRGQKSLKATLFGHEKPVNFMAVAGHKTCLLVTISRDSKVRVWDTTTSSTVRSSCCVGMTGFPGAPVNMRCHESLVYVAAGSSVIAIDLRTMQKVFTSAIYQPKLHSFGIVPSKFLFCTGGDGRAMLWDIRRNQTTMKPEPVAELDGHRGSVTLLHMDPYKIVTGGPDDLYVNVWETETGVSTNTLSCCLTEEESSYSGCAALAVDGCKIVTANCGEEQGIVRFRDFSNAMYPAVKYEDEVHPSKFWDPQSQGDTNGLGD</sequence>
<keyword evidence="5" id="KW-1185">Reference proteome</keyword>
<dbReference type="SMART" id="SM00320">
    <property type="entry name" value="WD40"/>
    <property type="match status" value="5"/>
</dbReference>
<dbReference type="PANTHER" id="PTHR22847:SF746">
    <property type="entry name" value="OS01G0185400 PROTEIN"/>
    <property type="match status" value="1"/>
</dbReference>
<proteinExistence type="predicted"/>
<dbReference type="PROSITE" id="PS50082">
    <property type="entry name" value="WD_REPEATS_2"/>
    <property type="match status" value="3"/>
</dbReference>
<comment type="caution">
    <text evidence="4">The sequence shown here is derived from an EMBL/GenBank/DDBJ whole genome shotgun (WGS) entry which is preliminary data.</text>
</comment>
<feature type="repeat" description="WD" evidence="3">
    <location>
        <begin position="392"/>
        <end position="432"/>
    </location>
</feature>
<organism evidence="4 5">
    <name type="scientific">Quillaja saponaria</name>
    <name type="common">Soap bark tree</name>
    <dbReference type="NCBI Taxonomy" id="32244"/>
    <lineage>
        <taxon>Eukaryota</taxon>
        <taxon>Viridiplantae</taxon>
        <taxon>Streptophyta</taxon>
        <taxon>Embryophyta</taxon>
        <taxon>Tracheophyta</taxon>
        <taxon>Spermatophyta</taxon>
        <taxon>Magnoliopsida</taxon>
        <taxon>eudicotyledons</taxon>
        <taxon>Gunneridae</taxon>
        <taxon>Pentapetalae</taxon>
        <taxon>rosids</taxon>
        <taxon>fabids</taxon>
        <taxon>Fabales</taxon>
        <taxon>Quillajaceae</taxon>
        <taxon>Quillaja</taxon>
    </lineage>
</organism>
<dbReference type="InterPro" id="IPR036322">
    <property type="entry name" value="WD40_repeat_dom_sf"/>
</dbReference>
<dbReference type="InterPro" id="IPR001680">
    <property type="entry name" value="WD40_rpt"/>
</dbReference>
<dbReference type="PANTHER" id="PTHR22847">
    <property type="entry name" value="WD40 REPEAT PROTEIN"/>
    <property type="match status" value="1"/>
</dbReference>
<keyword evidence="1 3" id="KW-0853">WD repeat</keyword>
<evidence type="ECO:0000313" key="5">
    <source>
        <dbReference type="Proteomes" id="UP001163823"/>
    </source>
</evidence>
<dbReference type="CDD" id="cd22140">
    <property type="entry name" value="F-box_D3-like"/>
    <property type="match status" value="1"/>
</dbReference>
<dbReference type="PRINTS" id="PR00320">
    <property type="entry name" value="GPROTEINBRPT"/>
</dbReference>
<dbReference type="PROSITE" id="PS00678">
    <property type="entry name" value="WD_REPEATS_1"/>
    <property type="match status" value="2"/>
</dbReference>
<dbReference type="Pfam" id="PF00400">
    <property type="entry name" value="WD40"/>
    <property type="match status" value="3"/>
</dbReference>
<feature type="repeat" description="WD" evidence="3">
    <location>
        <begin position="258"/>
        <end position="300"/>
    </location>
</feature>
<accession>A0AAD7VBN8</accession>
<evidence type="ECO:0000256" key="2">
    <source>
        <dbReference type="ARBA" id="ARBA00022737"/>
    </source>
</evidence>
<feature type="repeat" description="WD" evidence="3">
    <location>
        <begin position="206"/>
        <end position="242"/>
    </location>
</feature>
<evidence type="ECO:0000313" key="4">
    <source>
        <dbReference type="EMBL" id="KAJ7970956.1"/>
    </source>
</evidence>
<reference evidence="4" key="1">
    <citation type="journal article" date="2023" name="Science">
        <title>Elucidation of the pathway for biosynthesis of saponin adjuvants from the soapbark tree.</title>
        <authorList>
            <person name="Reed J."/>
            <person name="Orme A."/>
            <person name="El-Demerdash A."/>
            <person name="Owen C."/>
            <person name="Martin L.B.B."/>
            <person name="Misra R.C."/>
            <person name="Kikuchi S."/>
            <person name="Rejzek M."/>
            <person name="Martin A.C."/>
            <person name="Harkess A."/>
            <person name="Leebens-Mack J."/>
            <person name="Louveau T."/>
            <person name="Stephenson M.J."/>
            <person name="Osbourn A."/>
        </authorList>
    </citation>
    <scope>NUCLEOTIDE SEQUENCE</scope>
    <source>
        <strain evidence="4">S10</strain>
    </source>
</reference>
<dbReference type="InterPro" id="IPR036047">
    <property type="entry name" value="F-box-like_dom_sf"/>
</dbReference>
<dbReference type="InterPro" id="IPR015943">
    <property type="entry name" value="WD40/YVTN_repeat-like_dom_sf"/>
</dbReference>
<dbReference type="EMBL" id="JARAOO010000004">
    <property type="protein sequence ID" value="KAJ7970956.1"/>
    <property type="molecule type" value="Genomic_DNA"/>
</dbReference>
<dbReference type="Proteomes" id="UP001163823">
    <property type="component" value="Chromosome 4"/>
</dbReference>
<name>A0AAD7VBN8_QUISA</name>